<dbReference type="CDD" id="cd24146">
    <property type="entry name" value="nat-AmDH_N_like"/>
    <property type="match status" value="1"/>
</dbReference>
<comment type="caution">
    <text evidence="2">The sequence shown here is derived from an EMBL/GenBank/DDBJ whole genome shotgun (WGS) entry which is preliminary data.</text>
</comment>
<name>A0A1X2F2U1_9MYCO</name>
<dbReference type="InterPro" id="IPR045760">
    <property type="entry name" value="DAP_DH_C"/>
</dbReference>
<proteinExistence type="predicted"/>
<dbReference type="InterPro" id="IPR036291">
    <property type="entry name" value="NAD(P)-bd_dom_sf"/>
</dbReference>
<protein>
    <submittedName>
        <fullName evidence="2">Dihydrodipicolinate reductase</fullName>
    </submittedName>
</protein>
<evidence type="ECO:0000313" key="3">
    <source>
        <dbReference type="Proteomes" id="UP000193964"/>
    </source>
</evidence>
<organism evidence="2 3">
    <name type="scientific">Mycolicibacterium wolinskyi</name>
    <dbReference type="NCBI Taxonomy" id="59750"/>
    <lineage>
        <taxon>Bacteria</taxon>
        <taxon>Bacillati</taxon>
        <taxon>Actinomycetota</taxon>
        <taxon>Actinomycetes</taxon>
        <taxon>Mycobacteriales</taxon>
        <taxon>Mycobacteriaceae</taxon>
        <taxon>Mycolicibacterium</taxon>
    </lineage>
</organism>
<evidence type="ECO:0000259" key="1">
    <source>
        <dbReference type="Pfam" id="PF19328"/>
    </source>
</evidence>
<feature type="domain" description="2,4-diaminopentanoate dehydrogenase C-terminal" evidence="1">
    <location>
        <begin position="121"/>
        <end position="315"/>
    </location>
</feature>
<dbReference type="EMBL" id="LQQA01000029">
    <property type="protein sequence ID" value="ORX12686.1"/>
    <property type="molecule type" value="Genomic_DNA"/>
</dbReference>
<dbReference type="Proteomes" id="UP000193964">
    <property type="component" value="Unassembled WGS sequence"/>
</dbReference>
<dbReference type="Pfam" id="PF19328">
    <property type="entry name" value="DAP_DH_C"/>
    <property type="match status" value="1"/>
</dbReference>
<gene>
    <name evidence="2" type="ORF">AWC31_31080</name>
</gene>
<evidence type="ECO:0000313" key="2">
    <source>
        <dbReference type="EMBL" id="ORX12686.1"/>
    </source>
</evidence>
<reference evidence="2 3" key="1">
    <citation type="submission" date="2016-01" db="EMBL/GenBank/DDBJ databases">
        <title>The new phylogeny of the genus Mycobacterium.</title>
        <authorList>
            <person name="Tarcisio F."/>
            <person name="Conor M."/>
            <person name="Antonella G."/>
            <person name="Elisabetta G."/>
            <person name="Giulia F.S."/>
            <person name="Sara T."/>
            <person name="Anna F."/>
            <person name="Clotilde B."/>
            <person name="Roberto B."/>
            <person name="Veronica D.S."/>
            <person name="Fabio R."/>
            <person name="Monica P."/>
            <person name="Olivier J."/>
            <person name="Enrico T."/>
            <person name="Nicola S."/>
        </authorList>
    </citation>
    <scope>NUCLEOTIDE SEQUENCE [LARGE SCALE GENOMIC DNA]</scope>
    <source>
        <strain evidence="2 3">ATCC 700010</strain>
    </source>
</reference>
<dbReference type="SUPFAM" id="SSF51735">
    <property type="entry name" value="NAD(P)-binding Rossmann-fold domains"/>
    <property type="match status" value="1"/>
</dbReference>
<dbReference type="AlphaFoldDB" id="A0A1X2F2U1"/>
<accession>A0A1X2F2U1</accession>
<sequence length="325" mass="34683">MGTSLARRPDCKIVGAADVDPSKAGQRLGALISDESSDVVVVDSIRALPDADIAFVATTSFVRDLEATLTDLARRKMNVVSICEELGHPFRSHPDLSERLDKVARDNGVSILGTGCNPGMLMDSLPTVLSSLTQRVSRVEIRRTADMSGYGAILRKFGLGLDTEAFQEAQSAGHVVGHVGFEQSVQALAAALGWELDEIVVDDPEPAFISERARHGDHFTIEPGTIAAVRHAVQGRRDGVVMIDAAIHFGFFEEYDPVDPGDHWLIHGEEQMLELRASSGFDSFLSTIAVASNSITAVADAPAGLRTMADLPIGAVASKGALRTL</sequence>